<organism evidence="1 2">
    <name type="scientific">Camelus dromedarius</name>
    <name type="common">Dromedary</name>
    <name type="synonym">Arabian camel</name>
    <dbReference type="NCBI Taxonomy" id="9838"/>
    <lineage>
        <taxon>Eukaryota</taxon>
        <taxon>Metazoa</taxon>
        <taxon>Chordata</taxon>
        <taxon>Craniata</taxon>
        <taxon>Vertebrata</taxon>
        <taxon>Euteleostomi</taxon>
        <taxon>Mammalia</taxon>
        <taxon>Eutheria</taxon>
        <taxon>Laurasiatheria</taxon>
        <taxon>Artiodactyla</taxon>
        <taxon>Tylopoda</taxon>
        <taxon>Camelidae</taxon>
        <taxon>Camelus</taxon>
    </lineage>
</organism>
<evidence type="ECO:0000313" key="1">
    <source>
        <dbReference type="EMBL" id="KAB1267287.1"/>
    </source>
</evidence>
<gene>
    <name evidence="1" type="ORF">Cadr_000017681</name>
</gene>
<proteinExistence type="predicted"/>
<dbReference type="EMBL" id="JWIN03000015">
    <property type="protein sequence ID" value="KAB1267287.1"/>
    <property type="molecule type" value="Genomic_DNA"/>
</dbReference>
<accession>A0A5N4D853</accession>
<sequence>MWESQSAKIILLFTGVHEGSRSPPAGVHEGSRHFSWFLGCRSFAPLLTAGNKHMRGLSGDVWLVAGRLQLLWLEKQQLVSFRKRQQRALLVPVLGPAEGLLLPDSL</sequence>
<keyword evidence="2" id="KW-1185">Reference proteome</keyword>
<protein>
    <submittedName>
        <fullName evidence="1">Uncharacterized protein</fullName>
    </submittedName>
</protein>
<name>A0A5N4D853_CAMDR</name>
<reference evidence="1 2" key="1">
    <citation type="journal article" date="2019" name="Mol. Ecol. Resour.">
        <title>Improving Illumina assemblies with Hi-C and long reads: an example with the North African dromedary.</title>
        <authorList>
            <person name="Elbers J.P."/>
            <person name="Rogers M.F."/>
            <person name="Perelman P.L."/>
            <person name="Proskuryakova A.A."/>
            <person name="Serdyukova N.A."/>
            <person name="Johnson W.E."/>
            <person name="Horin P."/>
            <person name="Corander J."/>
            <person name="Murphy D."/>
            <person name="Burger P.A."/>
        </authorList>
    </citation>
    <scope>NUCLEOTIDE SEQUENCE [LARGE SCALE GENOMIC DNA]</scope>
    <source>
        <strain evidence="1">Drom800</strain>
        <tissue evidence="1">Blood</tissue>
    </source>
</reference>
<dbReference type="Proteomes" id="UP000299084">
    <property type="component" value="Unassembled WGS sequence"/>
</dbReference>
<evidence type="ECO:0000313" key="2">
    <source>
        <dbReference type="Proteomes" id="UP000299084"/>
    </source>
</evidence>
<dbReference type="AlphaFoldDB" id="A0A5N4D853"/>
<comment type="caution">
    <text evidence="1">The sequence shown here is derived from an EMBL/GenBank/DDBJ whole genome shotgun (WGS) entry which is preliminary data.</text>
</comment>